<dbReference type="GO" id="GO:0030288">
    <property type="term" value="C:outer membrane-bounded periplasmic space"/>
    <property type="evidence" value="ECO:0007669"/>
    <property type="project" value="TreeGrafter"/>
</dbReference>
<proteinExistence type="predicted"/>
<dbReference type="InterPro" id="IPR013486">
    <property type="entry name" value="SpoIID/LytB"/>
</dbReference>
<name>A0A2U8DY50_9CLOT</name>
<dbReference type="RefSeq" id="WP_032079791.1">
    <property type="nucleotide sequence ID" value="NZ_CP020953.1"/>
</dbReference>
<dbReference type="Pfam" id="PF08486">
    <property type="entry name" value="SpoIID"/>
    <property type="match status" value="1"/>
</dbReference>
<feature type="domain" description="Sporulation stage II protein D amidase enhancer LytB N-terminal" evidence="2">
    <location>
        <begin position="70"/>
        <end position="176"/>
    </location>
</feature>
<dbReference type="InterPro" id="IPR013693">
    <property type="entry name" value="SpoIID/LytB_N"/>
</dbReference>
<dbReference type="KEGG" id="cdrk:B9W14_25555"/>
<dbReference type="InterPro" id="IPR051922">
    <property type="entry name" value="Bact_Sporulation_Assoc"/>
</dbReference>
<dbReference type="PANTHER" id="PTHR30032:SF4">
    <property type="entry name" value="AMIDASE ENHANCER"/>
    <property type="match status" value="1"/>
</dbReference>
<dbReference type="InterPro" id="IPR014225">
    <property type="entry name" value="Spore_II_D_firmicutes"/>
</dbReference>
<keyword evidence="1" id="KW-1133">Transmembrane helix</keyword>
<dbReference type="GO" id="GO:0030435">
    <property type="term" value="P:sporulation resulting in formation of a cellular spore"/>
    <property type="evidence" value="ECO:0007669"/>
    <property type="project" value="InterPro"/>
</dbReference>
<protein>
    <submittedName>
        <fullName evidence="3">Stage II sporulation protein D</fullName>
    </submittedName>
</protein>
<organism evidence="3 4">
    <name type="scientific">Clostridium drakei</name>
    <dbReference type="NCBI Taxonomy" id="332101"/>
    <lineage>
        <taxon>Bacteria</taxon>
        <taxon>Bacillati</taxon>
        <taxon>Bacillota</taxon>
        <taxon>Clostridia</taxon>
        <taxon>Eubacteriales</taxon>
        <taxon>Clostridiaceae</taxon>
        <taxon>Clostridium</taxon>
    </lineage>
</organism>
<dbReference type="OrthoDB" id="9794671at2"/>
<dbReference type="EMBL" id="CP020953">
    <property type="protein sequence ID" value="AWI07663.1"/>
    <property type="molecule type" value="Genomic_DNA"/>
</dbReference>
<dbReference type="NCBIfam" id="TIGR02870">
    <property type="entry name" value="spore_II_D"/>
    <property type="match status" value="1"/>
</dbReference>
<accession>A0A2U8DY50</accession>
<sequence length="347" mass="38763">MKNINGSIHLKKLLLLIFVGIVLAIVLSIFVLEIDEVSNKVGKSMPKFLIKSSDVVFNKENVKINVYITKENKAQEIPLEEYVKGVVASEVPAEFSLEALKAQAVAARTFALAHMESFGGHKYKSNTGADVSDTTQCQVFMNKEDRFKTWEVNKREEYWSKITKAVEETSGEYLTYDNKLVMEPYYFSVSSGKTEDCLDVFSNNIPYLKSVNSSGEESAYKRESSVKVSYSEFINKINSKYTNCGLSMSNIKNQIQIKSKTKGGSIKEIVIGQVTLSGTEFRSIMGLNSANFIIKFNDNNIEIDCNGYGHGVGMSQWGANAMAKSGSSYKEILKHYYTGVEISKISR</sequence>
<feature type="transmembrane region" description="Helical" evidence="1">
    <location>
        <begin position="12"/>
        <end position="32"/>
    </location>
</feature>
<gene>
    <name evidence="3" type="ORF">B9W14_25555</name>
</gene>
<reference evidence="4" key="1">
    <citation type="submission" date="2017-04" db="EMBL/GenBank/DDBJ databases">
        <authorList>
            <person name="Song Y."/>
            <person name="Cho B.-K."/>
        </authorList>
    </citation>
    <scope>NUCLEOTIDE SEQUENCE [LARGE SCALE GENOMIC DNA]</scope>
    <source>
        <strain evidence="4">SL1</strain>
    </source>
</reference>
<evidence type="ECO:0000256" key="1">
    <source>
        <dbReference type="SAM" id="Phobius"/>
    </source>
</evidence>
<dbReference type="Proteomes" id="UP000244910">
    <property type="component" value="Chromosome"/>
</dbReference>
<dbReference type="NCBIfam" id="TIGR02669">
    <property type="entry name" value="SpoIID_LytB"/>
    <property type="match status" value="1"/>
</dbReference>
<dbReference type="PANTHER" id="PTHR30032">
    <property type="entry name" value="N-ACETYLMURAMOYL-L-ALANINE AMIDASE-RELATED"/>
    <property type="match status" value="1"/>
</dbReference>
<evidence type="ECO:0000313" key="3">
    <source>
        <dbReference type="EMBL" id="AWI07663.1"/>
    </source>
</evidence>
<evidence type="ECO:0000313" key="4">
    <source>
        <dbReference type="Proteomes" id="UP000244910"/>
    </source>
</evidence>
<keyword evidence="1" id="KW-0812">Transmembrane</keyword>
<dbReference type="AlphaFoldDB" id="A0A2U8DY50"/>
<keyword evidence="4" id="KW-1185">Reference proteome</keyword>
<keyword evidence="1" id="KW-0472">Membrane</keyword>
<evidence type="ECO:0000259" key="2">
    <source>
        <dbReference type="Pfam" id="PF08486"/>
    </source>
</evidence>